<feature type="transmembrane region" description="Helical" evidence="7">
    <location>
        <begin position="207"/>
        <end position="227"/>
    </location>
</feature>
<dbReference type="InterPro" id="IPR050366">
    <property type="entry name" value="BP-dependent_transpt_permease"/>
</dbReference>
<dbReference type="CDD" id="cd06261">
    <property type="entry name" value="TM_PBP2"/>
    <property type="match status" value="1"/>
</dbReference>
<dbReference type="InterPro" id="IPR035906">
    <property type="entry name" value="MetI-like_sf"/>
</dbReference>
<accession>A0ABS4VMI5</accession>
<feature type="transmembrane region" description="Helical" evidence="7">
    <location>
        <begin position="82"/>
        <end position="107"/>
    </location>
</feature>
<evidence type="ECO:0000256" key="5">
    <source>
        <dbReference type="ARBA" id="ARBA00022989"/>
    </source>
</evidence>
<proteinExistence type="inferred from homology"/>
<dbReference type="PROSITE" id="PS50928">
    <property type="entry name" value="ABC_TM1"/>
    <property type="match status" value="1"/>
</dbReference>
<dbReference type="RefSeq" id="WP_210024970.1">
    <property type="nucleotide sequence ID" value="NZ_JAGINU010000001.1"/>
</dbReference>
<feature type="transmembrane region" description="Helical" evidence="7">
    <location>
        <begin position="119"/>
        <end position="138"/>
    </location>
</feature>
<dbReference type="EMBL" id="JAGINU010000001">
    <property type="protein sequence ID" value="MBP2364991.1"/>
    <property type="molecule type" value="Genomic_DNA"/>
</dbReference>
<reference evidence="9 10" key="1">
    <citation type="submission" date="2021-03" db="EMBL/GenBank/DDBJ databases">
        <title>Sequencing the genomes of 1000 actinobacteria strains.</title>
        <authorList>
            <person name="Klenk H.-P."/>
        </authorList>
    </citation>
    <scope>NUCLEOTIDE SEQUENCE [LARGE SCALE GENOMIC DNA]</scope>
    <source>
        <strain evidence="9 10">DSM 45256</strain>
    </source>
</reference>
<keyword evidence="4 7" id="KW-0812">Transmembrane</keyword>
<dbReference type="InterPro" id="IPR000515">
    <property type="entry name" value="MetI-like"/>
</dbReference>
<evidence type="ECO:0000256" key="4">
    <source>
        <dbReference type="ARBA" id="ARBA00022692"/>
    </source>
</evidence>
<evidence type="ECO:0000256" key="2">
    <source>
        <dbReference type="ARBA" id="ARBA00022448"/>
    </source>
</evidence>
<dbReference type="SUPFAM" id="SSF161098">
    <property type="entry name" value="MetI-like"/>
    <property type="match status" value="1"/>
</dbReference>
<dbReference type="Proteomes" id="UP001519295">
    <property type="component" value="Unassembled WGS sequence"/>
</dbReference>
<dbReference type="PANTHER" id="PTHR43386:SF1">
    <property type="entry name" value="D,D-DIPEPTIDE TRANSPORT SYSTEM PERMEASE PROTEIN DDPC-RELATED"/>
    <property type="match status" value="1"/>
</dbReference>
<keyword evidence="2 7" id="KW-0813">Transport</keyword>
<comment type="subcellular location">
    <subcellularLocation>
        <location evidence="1 7">Cell membrane</location>
        <topology evidence="1 7">Multi-pass membrane protein</topology>
    </subcellularLocation>
</comment>
<evidence type="ECO:0000259" key="8">
    <source>
        <dbReference type="PROSITE" id="PS50928"/>
    </source>
</evidence>
<organism evidence="9 10">
    <name type="scientific">Pseudonocardia parietis</name>
    <dbReference type="NCBI Taxonomy" id="570936"/>
    <lineage>
        <taxon>Bacteria</taxon>
        <taxon>Bacillati</taxon>
        <taxon>Actinomycetota</taxon>
        <taxon>Actinomycetes</taxon>
        <taxon>Pseudonocardiales</taxon>
        <taxon>Pseudonocardiaceae</taxon>
        <taxon>Pseudonocardia</taxon>
    </lineage>
</organism>
<gene>
    <name evidence="9" type="ORF">JOF36_000687</name>
</gene>
<keyword evidence="5 7" id="KW-1133">Transmembrane helix</keyword>
<evidence type="ECO:0000256" key="1">
    <source>
        <dbReference type="ARBA" id="ARBA00004651"/>
    </source>
</evidence>
<feature type="transmembrane region" description="Helical" evidence="7">
    <location>
        <begin position="24"/>
        <end position="43"/>
    </location>
</feature>
<evidence type="ECO:0000313" key="10">
    <source>
        <dbReference type="Proteomes" id="UP001519295"/>
    </source>
</evidence>
<keyword evidence="10" id="KW-1185">Reference proteome</keyword>
<keyword evidence="6 7" id="KW-0472">Membrane</keyword>
<keyword evidence="3" id="KW-1003">Cell membrane</keyword>
<protein>
    <submittedName>
        <fullName evidence="9">Peptide/nickel transport system permease protein</fullName>
    </submittedName>
</protein>
<sequence length="286" mass="29963">MSAEVVAEHGYAARGWTRRMQRPLQIGAVALLGVLVLLALLPFDPTTNDLSQRFAGPSLEHPLGTDQLGRDLLARLAAGARISVGFTLVALAVCAVTGTLLGVLAGWVGRAVGQLFQRVIDVLVAIPAILIGLIVVAASGGAPGLGSLLLAIVVTGWTPFARLTHQLVVRERSREYVEGALAIGAGPARIAFRHVLPNLSRPLLSHLCLRFANVLLTVAGLSFLGLGPQPPTPEWGAMLAEGRQFMFNAPQLVVLPAVAVVGTALVVTGIGRALERRRSTGPTGQF</sequence>
<name>A0ABS4VMI5_9PSEU</name>
<evidence type="ECO:0000256" key="6">
    <source>
        <dbReference type="ARBA" id="ARBA00023136"/>
    </source>
</evidence>
<feature type="domain" description="ABC transmembrane type-1" evidence="8">
    <location>
        <begin position="80"/>
        <end position="271"/>
    </location>
</feature>
<dbReference type="Gene3D" id="1.10.3720.10">
    <property type="entry name" value="MetI-like"/>
    <property type="match status" value="1"/>
</dbReference>
<evidence type="ECO:0000256" key="3">
    <source>
        <dbReference type="ARBA" id="ARBA00022475"/>
    </source>
</evidence>
<dbReference type="Pfam" id="PF00528">
    <property type="entry name" value="BPD_transp_1"/>
    <property type="match status" value="1"/>
</dbReference>
<comment type="caution">
    <text evidence="9">The sequence shown here is derived from an EMBL/GenBank/DDBJ whole genome shotgun (WGS) entry which is preliminary data.</text>
</comment>
<evidence type="ECO:0000313" key="9">
    <source>
        <dbReference type="EMBL" id="MBP2364991.1"/>
    </source>
</evidence>
<feature type="transmembrane region" description="Helical" evidence="7">
    <location>
        <begin position="247"/>
        <end position="270"/>
    </location>
</feature>
<evidence type="ECO:0000256" key="7">
    <source>
        <dbReference type="RuleBase" id="RU363032"/>
    </source>
</evidence>
<feature type="transmembrane region" description="Helical" evidence="7">
    <location>
        <begin position="144"/>
        <end position="164"/>
    </location>
</feature>
<dbReference type="PANTHER" id="PTHR43386">
    <property type="entry name" value="OLIGOPEPTIDE TRANSPORT SYSTEM PERMEASE PROTEIN APPC"/>
    <property type="match status" value="1"/>
</dbReference>
<comment type="similarity">
    <text evidence="7">Belongs to the binding-protein-dependent transport system permease family.</text>
</comment>